<comment type="caution">
    <text evidence="1">The sequence shown here is derived from an EMBL/GenBank/DDBJ whole genome shotgun (WGS) entry which is preliminary data.</text>
</comment>
<protein>
    <submittedName>
        <fullName evidence="1">Nucleotidyl transferase AbiEii/AbiGii toxin family protein</fullName>
    </submittedName>
</protein>
<dbReference type="RefSeq" id="WP_273265309.1">
    <property type="nucleotide sequence ID" value="NZ_JAAZVV010000018.1"/>
</dbReference>
<dbReference type="Proteomes" id="UP000323337">
    <property type="component" value="Unassembled WGS sequence"/>
</dbReference>
<proteinExistence type="predicted"/>
<keyword evidence="1" id="KW-0808">Transferase</keyword>
<sequence length="228" mass="26056">MRNKQLLMNMAAVLEPFLDKIIFVGGCAVDYLITDPAAGDTRITEDVDVIAEIVSKKEFYELQEQLKILGFAEKMPLDEETIPLCRMEYNKMLLDIMPTEGSVLGFTNRWYLPALKSAKEIVLENGLSIRLISPAYFIATKLSAFRSRGKSDFYCHDMEDIINVINGNINIVTEILSSDEDVKNYIRSEFIEITKDRLFLTNCIPGHLDNEDIERTEIVYKKIQDVIS</sequence>
<dbReference type="EMBL" id="VSIV01000053">
    <property type="protein sequence ID" value="TYB34711.1"/>
    <property type="molecule type" value="Genomic_DNA"/>
</dbReference>
<dbReference type="GO" id="GO:0016740">
    <property type="term" value="F:transferase activity"/>
    <property type="evidence" value="ECO:0007669"/>
    <property type="project" value="UniProtKB-KW"/>
</dbReference>
<accession>A0A5D0MRZ9</accession>
<dbReference type="AlphaFoldDB" id="A0A5D0MRZ9"/>
<evidence type="ECO:0000313" key="1">
    <source>
        <dbReference type="EMBL" id="TYB34711.1"/>
    </source>
</evidence>
<evidence type="ECO:0000313" key="2">
    <source>
        <dbReference type="Proteomes" id="UP000323337"/>
    </source>
</evidence>
<name>A0A5D0MRZ9_FLESI</name>
<gene>
    <name evidence="1" type="ORF">FXF49_01985</name>
</gene>
<organism evidence="1 2">
    <name type="scientific">Flexistipes sinusarabici</name>
    <dbReference type="NCBI Taxonomy" id="2352"/>
    <lineage>
        <taxon>Bacteria</taxon>
        <taxon>Pseudomonadati</taxon>
        <taxon>Deferribacterota</taxon>
        <taxon>Deferribacteres</taxon>
        <taxon>Deferribacterales</taxon>
        <taxon>Flexistipitaceae</taxon>
        <taxon>Flexistipes</taxon>
    </lineage>
</organism>
<reference evidence="1 2" key="1">
    <citation type="submission" date="2019-08" db="EMBL/GenBank/DDBJ databases">
        <title>Genomic characterization of a novel candidate phylum (ARYD3) from a high temperature, high salinity tertiary oil reservoir in north central Oklahoma, USA.</title>
        <authorList>
            <person name="Youssef N.H."/>
            <person name="Yadav A."/>
            <person name="Elshahed M.S."/>
        </authorList>
    </citation>
    <scope>NUCLEOTIDE SEQUENCE [LARGE SCALE GENOMIC DNA]</scope>
    <source>
        <strain evidence="1">ARYD1</strain>
    </source>
</reference>